<reference evidence="2 3" key="1">
    <citation type="submission" date="2024-01" db="EMBL/GenBank/DDBJ databases">
        <title>Seven novel Bacillus-like species.</title>
        <authorList>
            <person name="Liu G."/>
        </authorList>
    </citation>
    <scope>NUCLEOTIDE SEQUENCE [LARGE SCALE GENOMIC DNA]</scope>
    <source>
        <strain evidence="2 3">FJAT-51614</strain>
    </source>
</reference>
<keyword evidence="3" id="KW-1185">Reference proteome</keyword>
<dbReference type="Pfam" id="PF01797">
    <property type="entry name" value="Y1_Tnp"/>
    <property type="match status" value="1"/>
</dbReference>
<dbReference type="RefSeq" id="WP_336497093.1">
    <property type="nucleotide sequence ID" value="NZ_JBAWSY010000004.1"/>
</dbReference>
<dbReference type="SUPFAM" id="SSF143422">
    <property type="entry name" value="Transposase IS200-like"/>
    <property type="match status" value="1"/>
</dbReference>
<name>A0ABU8F3E5_9BACI</name>
<feature type="domain" description="Transposase IS200-like" evidence="1">
    <location>
        <begin position="30"/>
        <end position="144"/>
    </location>
</feature>
<dbReference type="PANTHER" id="PTHR34322:SF2">
    <property type="entry name" value="TRANSPOSASE IS200-LIKE DOMAIN-CONTAINING PROTEIN"/>
    <property type="match status" value="1"/>
</dbReference>
<evidence type="ECO:0000313" key="2">
    <source>
        <dbReference type="EMBL" id="MEI4769536.1"/>
    </source>
</evidence>
<comment type="caution">
    <text evidence="2">The sequence shown here is derived from an EMBL/GenBank/DDBJ whole genome shotgun (WGS) entry which is preliminary data.</text>
</comment>
<gene>
    <name evidence="2" type="ORF">WAX74_07740</name>
</gene>
<dbReference type="Gene3D" id="3.30.70.1290">
    <property type="entry name" value="Transposase IS200-like"/>
    <property type="match status" value="1"/>
</dbReference>
<dbReference type="InterPro" id="IPR036515">
    <property type="entry name" value="Transposase_17_sf"/>
</dbReference>
<proteinExistence type="predicted"/>
<evidence type="ECO:0000313" key="3">
    <source>
        <dbReference type="Proteomes" id="UP001364890"/>
    </source>
</evidence>
<accession>A0ABU8F3E5</accession>
<dbReference type="EMBL" id="JBAWSY010000004">
    <property type="protein sequence ID" value="MEI4769536.1"/>
    <property type="molecule type" value="Genomic_DNA"/>
</dbReference>
<dbReference type="PANTHER" id="PTHR34322">
    <property type="entry name" value="TRANSPOSASE, Y1_TNP DOMAIN-CONTAINING"/>
    <property type="match status" value="1"/>
</dbReference>
<protein>
    <submittedName>
        <fullName evidence="2">Transposase</fullName>
    </submittedName>
</protein>
<evidence type="ECO:0000259" key="1">
    <source>
        <dbReference type="SMART" id="SM01321"/>
    </source>
</evidence>
<dbReference type="SMART" id="SM01321">
    <property type="entry name" value="Y1_Tnp"/>
    <property type="match status" value="1"/>
</dbReference>
<organism evidence="2 3">
    <name type="scientific">Psychrobacillus mangrovi</name>
    <dbReference type="NCBI Taxonomy" id="3117745"/>
    <lineage>
        <taxon>Bacteria</taxon>
        <taxon>Bacillati</taxon>
        <taxon>Bacillota</taxon>
        <taxon>Bacilli</taxon>
        <taxon>Bacillales</taxon>
        <taxon>Bacillaceae</taxon>
        <taxon>Psychrobacillus</taxon>
    </lineage>
</organism>
<dbReference type="Proteomes" id="UP001364890">
    <property type="component" value="Unassembled WGS sequence"/>
</dbReference>
<sequence length="222" mass="26457">MTIVLTLVLLYGIGNNGGGYQLGRIRRIWQPEIYYHVTMRGNNRQNIFLNSGDFALFFRALEYAYAKYPFSILAYCIMNNHYHLLIRSPEEPLSNVMAILNKRYSEFYKRKYNYFGQLYETRYYASMVSDPISLLNVSCYIHQNPITTTRALVEKMEDYNYSSYKYYFHQIKTVHPFLNTDFLPSLIETNPEIQQPDYCTYCENFRKNLEQKNPPLHQLMLT</sequence>
<dbReference type="InterPro" id="IPR002686">
    <property type="entry name" value="Transposase_17"/>
</dbReference>